<comment type="caution">
    <text evidence="1">The sequence shown here is derived from an EMBL/GenBank/DDBJ whole genome shotgun (WGS) entry which is preliminary data.</text>
</comment>
<organism evidence="1 2">
    <name type="scientific">Pseudolycoriella hygida</name>
    <dbReference type="NCBI Taxonomy" id="35572"/>
    <lineage>
        <taxon>Eukaryota</taxon>
        <taxon>Metazoa</taxon>
        <taxon>Ecdysozoa</taxon>
        <taxon>Arthropoda</taxon>
        <taxon>Hexapoda</taxon>
        <taxon>Insecta</taxon>
        <taxon>Pterygota</taxon>
        <taxon>Neoptera</taxon>
        <taxon>Endopterygota</taxon>
        <taxon>Diptera</taxon>
        <taxon>Nematocera</taxon>
        <taxon>Sciaroidea</taxon>
        <taxon>Sciaridae</taxon>
        <taxon>Pseudolycoriella</taxon>
    </lineage>
</organism>
<keyword evidence="2" id="KW-1185">Reference proteome</keyword>
<reference evidence="1" key="1">
    <citation type="submission" date="2022-07" db="EMBL/GenBank/DDBJ databases">
        <authorList>
            <person name="Trinca V."/>
            <person name="Uliana J.V.C."/>
            <person name="Torres T.T."/>
            <person name="Ward R.J."/>
            <person name="Monesi N."/>
        </authorList>
    </citation>
    <scope>NUCLEOTIDE SEQUENCE</scope>
    <source>
        <strain evidence="1">HSMRA1968</strain>
        <tissue evidence="1">Whole embryos</tissue>
    </source>
</reference>
<dbReference type="EMBL" id="WJQU01000003">
    <property type="protein sequence ID" value="KAJ6637719.1"/>
    <property type="molecule type" value="Genomic_DNA"/>
</dbReference>
<protein>
    <submittedName>
        <fullName evidence="1">Uncharacterized protein</fullName>
    </submittedName>
</protein>
<evidence type="ECO:0000313" key="1">
    <source>
        <dbReference type="EMBL" id="KAJ6637719.1"/>
    </source>
</evidence>
<evidence type="ECO:0000313" key="2">
    <source>
        <dbReference type="Proteomes" id="UP001151699"/>
    </source>
</evidence>
<gene>
    <name evidence="1" type="ORF">Bhyg_10450</name>
</gene>
<dbReference type="Proteomes" id="UP001151699">
    <property type="component" value="Chromosome X"/>
</dbReference>
<name>A0A9Q0MV83_9DIPT</name>
<proteinExistence type="predicted"/>
<accession>A0A9Q0MV83</accession>
<dbReference type="AlphaFoldDB" id="A0A9Q0MV83"/>
<sequence>MGNPNKQLDSCAGILISGIGDWV</sequence>